<reference evidence="2 3" key="1">
    <citation type="submission" date="2018-03" db="EMBL/GenBank/DDBJ databases">
        <title>Genomic Encyclopedia of Archaeal and Bacterial Type Strains, Phase II (KMG-II): from individual species to whole genera.</title>
        <authorList>
            <person name="Goeker M."/>
        </authorList>
    </citation>
    <scope>NUCLEOTIDE SEQUENCE [LARGE SCALE GENOMIC DNA]</scope>
    <source>
        <strain evidence="2 3">DSM 19711</strain>
    </source>
</reference>
<feature type="signal peptide" evidence="1">
    <location>
        <begin position="1"/>
        <end position="22"/>
    </location>
</feature>
<accession>A0A2T0R2M9</accession>
<proteinExistence type="predicted"/>
<dbReference type="AlphaFoldDB" id="A0A2T0R2M9"/>
<organism evidence="2 3">
    <name type="scientific">Kineococcus rhizosphaerae</name>
    <dbReference type="NCBI Taxonomy" id="559628"/>
    <lineage>
        <taxon>Bacteria</taxon>
        <taxon>Bacillati</taxon>
        <taxon>Actinomycetota</taxon>
        <taxon>Actinomycetes</taxon>
        <taxon>Kineosporiales</taxon>
        <taxon>Kineosporiaceae</taxon>
        <taxon>Kineococcus</taxon>
    </lineage>
</organism>
<dbReference type="EMBL" id="PVZF01000007">
    <property type="protein sequence ID" value="PRY14046.1"/>
    <property type="molecule type" value="Genomic_DNA"/>
</dbReference>
<dbReference type="Proteomes" id="UP000238083">
    <property type="component" value="Unassembled WGS sequence"/>
</dbReference>
<dbReference type="InterPro" id="IPR013207">
    <property type="entry name" value="LGFP"/>
</dbReference>
<protein>
    <submittedName>
        <fullName evidence="2">LGFP repeat-containing protein</fullName>
    </submittedName>
</protein>
<gene>
    <name evidence="2" type="ORF">CLV37_107165</name>
</gene>
<feature type="chain" id="PRO_5015772337" evidence="1">
    <location>
        <begin position="23"/>
        <end position="309"/>
    </location>
</feature>
<dbReference type="OrthoDB" id="514320at2"/>
<name>A0A2T0R2M9_9ACTN</name>
<keyword evidence="3" id="KW-1185">Reference proteome</keyword>
<sequence length="309" mass="32396">MKRVAASLLASAGLLAAGPVAAAPASAAVSADACVRGNIAIRYVVMGGEASILGRPVVCQTATATGGAYDVFERGVIYWSPASGAWDVSGEFLNLWSWTGWENGFLRYPTSTENPIRSGGVYQVFQGGTLYWSPASGAHSVSGSFRDLFGATGWENGLLGYPLSQEADIRAGGVYQVFQGGVAYWSPTTGAHSVSGEFLRLYATTGYENGYLGYPTTQEVAGRAGGVHQDYQGGALFWSPQTGARALQGPILDRYRRAGAEDGVLGYPTSGEFDVPGGRRVDFQHGFIEWSPALGALVDQSVSGPVVPS</sequence>
<dbReference type="Pfam" id="PF08310">
    <property type="entry name" value="LGFP"/>
    <property type="match status" value="5"/>
</dbReference>
<evidence type="ECO:0000313" key="3">
    <source>
        <dbReference type="Proteomes" id="UP000238083"/>
    </source>
</evidence>
<comment type="caution">
    <text evidence="2">The sequence shown here is derived from an EMBL/GenBank/DDBJ whole genome shotgun (WGS) entry which is preliminary data.</text>
</comment>
<evidence type="ECO:0000313" key="2">
    <source>
        <dbReference type="EMBL" id="PRY14046.1"/>
    </source>
</evidence>
<keyword evidence="1" id="KW-0732">Signal</keyword>
<evidence type="ECO:0000256" key="1">
    <source>
        <dbReference type="SAM" id="SignalP"/>
    </source>
</evidence>
<dbReference type="RefSeq" id="WP_146149424.1">
    <property type="nucleotide sequence ID" value="NZ_PVZF01000007.1"/>
</dbReference>